<sequence>MTHEASSSSSFSPRWKYDVFLNYHGKDTRNNITAHLFDALQRYGIRTFRDDEKLKNREIIFSELMNEIEGCRIAIPVISENYASSISCLTELVKILQCKRNGQTVLPIFHNIDLSDVKYQKNNFADAFVRRKEEFQKKMEKLESWDLFKEEMENVESWELFEEKMRKLKLWKLVKKEMKEVKLWQLFKEEIENEKSWKTALTEVADLKGFQIENDAKLIKKIVGEVSKIVNETDLHVKNSFGLDSHIEGILRLLNDGLENVHFLGIYGPAGIGKTTIAKVLYNKMLQSFGGSCSFLVMAEGVSRKQKSLVTLQKQLLFDVLGRVYDIDNEHRGVNIIQHVYGVKKFLLFLMTLMK</sequence>
<dbReference type="PANTHER" id="PTHR11017">
    <property type="entry name" value="LEUCINE-RICH REPEAT-CONTAINING PROTEIN"/>
    <property type="match status" value="1"/>
</dbReference>
<proteinExistence type="predicted"/>
<dbReference type="PANTHER" id="PTHR11017:SF570">
    <property type="entry name" value="DISEASE RESISTANCE PROTEIN (TIR-NBS CLASS)-RELATED"/>
    <property type="match status" value="1"/>
</dbReference>
<feature type="domain" description="TIR" evidence="1">
    <location>
        <begin position="15"/>
        <end position="178"/>
    </location>
</feature>
<dbReference type="Gene3D" id="3.40.50.300">
    <property type="entry name" value="P-loop containing nucleotide triphosphate hydrolases"/>
    <property type="match status" value="1"/>
</dbReference>
<keyword evidence="3" id="KW-1185">Reference proteome</keyword>
<dbReference type="Pfam" id="PF01582">
    <property type="entry name" value="TIR"/>
    <property type="match status" value="1"/>
</dbReference>
<dbReference type="OrthoDB" id="1905256at2759"/>
<dbReference type="AlphaFoldDB" id="A0A9Q0K320"/>
<comment type="caution">
    <text evidence="2">The sequence shown here is derived from an EMBL/GenBank/DDBJ whole genome shotgun (WGS) entry which is preliminary data.</text>
</comment>
<dbReference type="SUPFAM" id="SSF52540">
    <property type="entry name" value="P-loop containing nucleoside triphosphate hydrolases"/>
    <property type="match status" value="1"/>
</dbReference>
<dbReference type="InterPro" id="IPR000157">
    <property type="entry name" value="TIR_dom"/>
</dbReference>
<dbReference type="SUPFAM" id="SSF52200">
    <property type="entry name" value="Toll/Interleukin receptor TIR domain"/>
    <property type="match status" value="1"/>
</dbReference>
<dbReference type="GO" id="GO:0007165">
    <property type="term" value="P:signal transduction"/>
    <property type="evidence" value="ECO:0007669"/>
    <property type="project" value="InterPro"/>
</dbReference>
<dbReference type="Pfam" id="PF00931">
    <property type="entry name" value="NB-ARC"/>
    <property type="match status" value="1"/>
</dbReference>
<dbReference type="InterPro" id="IPR002182">
    <property type="entry name" value="NB-ARC"/>
</dbReference>
<protein>
    <recommendedName>
        <fullName evidence="1">TIR domain-containing protein</fullName>
    </recommendedName>
</protein>
<organism evidence="2 3">
    <name type="scientific">Protea cynaroides</name>
    <dbReference type="NCBI Taxonomy" id="273540"/>
    <lineage>
        <taxon>Eukaryota</taxon>
        <taxon>Viridiplantae</taxon>
        <taxon>Streptophyta</taxon>
        <taxon>Embryophyta</taxon>
        <taxon>Tracheophyta</taxon>
        <taxon>Spermatophyta</taxon>
        <taxon>Magnoliopsida</taxon>
        <taxon>Proteales</taxon>
        <taxon>Proteaceae</taxon>
        <taxon>Protea</taxon>
    </lineage>
</organism>
<dbReference type="PROSITE" id="PS50104">
    <property type="entry name" value="TIR"/>
    <property type="match status" value="1"/>
</dbReference>
<name>A0A9Q0K320_9MAGN</name>
<accession>A0A9Q0K320</accession>
<dbReference type="EMBL" id="JAMYWD010000009">
    <property type="protein sequence ID" value="KAJ4962014.1"/>
    <property type="molecule type" value="Genomic_DNA"/>
</dbReference>
<dbReference type="GO" id="GO:0006952">
    <property type="term" value="P:defense response"/>
    <property type="evidence" value="ECO:0007669"/>
    <property type="project" value="InterPro"/>
</dbReference>
<evidence type="ECO:0000313" key="2">
    <source>
        <dbReference type="EMBL" id="KAJ4962014.1"/>
    </source>
</evidence>
<reference evidence="2" key="1">
    <citation type="journal article" date="2023" name="Plant J.">
        <title>The genome of the king protea, Protea cynaroides.</title>
        <authorList>
            <person name="Chang J."/>
            <person name="Duong T.A."/>
            <person name="Schoeman C."/>
            <person name="Ma X."/>
            <person name="Roodt D."/>
            <person name="Barker N."/>
            <person name="Li Z."/>
            <person name="Van de Peer Y."/>
            <person name="Mizrachi E."/>
        </authorList>
    </citation>
    <scope>NUCLEOTIDE SEQUENCE</scope>
    <source>
        <tissue evidence="2">Young leaves</tissue>
    </source>
</reference>
<dbReference type="Proteomes" id="UP001141806">
    <property type="component" value="Unassembled WGS sequence"/>
</dbReference>
<dbReference type="SMART" id="SM00255">
    <property type="entry name" value="TIR"/>
    <property type="match status" value="1"/>
</dbReference>
<gene>
    <name evidence="2" type="ORF">NE237_021924</name>
</gene>
<evidence type="ECO:0000259" key="1">
    <source>
        <dbReference type="PROSITE" id="PS50104"/>
    </source>
</evidence>
<dbReference type="InterPro" id="IPR027417">
    <property type="entry name" value="P-loop_NTPase"/>
</dbReference>
<evidence type="ECO:0000313" key="3">
    <source>
        <dbReference type="Proteomes" id="UP001141806"/>
    </source>
</evidence>
<dbReference type="Gene3D" id="3.40.50.10140">
    <property type="entry name" value="Toll/interleukin-1 receptor homology (TIR) domain"/>
    <property type="match status" value="2"/>
</dbReference>
<dbReference type="InterPro" id="IPR035897">
    <property type="entry name" value="Toll_tir_struct_dom_sf"/>
</dbReference>
<dbReference type="InterPro" id="IPR044974">
    <property type="entry name" value="Disease_R_plants"/>
</dbReference>